<protein>
    <recommendedName>
        <fullName evidence="8">TCP domain-containing protein</fullName>
    </recommendedName>
</protein>
<dbReference type="Pfam" id="PF03634">
    <property type="entry name" value="TCP"/>
    <property type="match status" value="1"/>
</dbReference>
<dbReference type="AlphaFoldDB" id="A0A834ZLS0"/>
<proteinExistence type="predicted"/>
<evidence type="ECO:0000313" key="10">
    <source>
        <dbReference type="Proteomes" id="UP000655225"/>
    </source>
</evidence>
<keyword evidence="4" id="KW-0804">Transcription</keyword>
<evidence type="ECO:0000256" key="3">
    <source>
        <dbReference type="ARBA" id="ARBA00023125"/>
    </source>
</evidence>
<dbReference type="GO" id="GO:0043565">
    <property type="term" value="F:sequence-specific DNA binding"/>
    <property type="evidence" value="ECO:0007669"/>
    <property type="project" value="TreeGrafter"/>
</dbReference>
<dbReference type="OrthoDB" id="1911901at2759"/>
<reference evidence="9 10" key="1">
    <citation type="submission" date="2020-04" db="EMBL/GenBank/DDBJ databases">
        <title>Plant Genome Project.</title>
        <authorList>
            <person name="Zhang R.-G."/>
        </authorList>
    </citation>
    <scope>NUCLEOTIDE SEQUENCE [LARGE SCALE GENOMIC DNA]</scope>
    <source>
        <strain evidence="9">YNK0</strain>
        <tissue evidence="9">Leaf</tissue>
    </source>
</reference>
<dbReference type="GO" id="GO:0003700">
    <property type="term" value="F:DNA-binding transcription factor activity"/>
    <property type="evidence" value="ECO:0007669"/>
    <property type="project" value="InterPro"/>
</dbReference>
<keyword evidence="3" id="KW-0238">DNA-binding</keyword>
<evidence type="ECO:0000256" key="2">
    <source>
        <dbReference type="ARBA" id="ARBA00023015"/>
    </source>
</evidence>
<gene>
    <name evidence="9" type="ORF">HHK36_006556</name>
</gene>
<name>A0A834ZLS0_TETSI</name>
<comment type="subcellular location">
    <subcellularLocation>
        <location evidence="1">Nucleus</location>
    </subcellularLocation>
</comment>
<accession>A0A834ZLS0</accession>
<evidence type="ECO:0000256" key="7">
    <source>
        <dbReference type="SAM" id="Phobius"/>
    </source>
</evidence>
<dbReference type="Proteomes" id="UP000655225">
    <property type="component" value="Unassembled WGS sequence"/>
</dbReference>
<dbReference type="PROSITE" id="PS51369">
    <property type="entry name" value="TCP"/>
    <property type="match status" value="1"/>
</dbReference>
<keyword evidence="7" id="KW-0472">Membrane</keyword>
<dbReference type="PANTHER" id="PTHR31072">
    <property type="entry name" value="TRANSCRIPTION FACTOR TCP4-RELATED"/>
    <property type="match status" value="1"/>
</dbReference>
<evidence type="ECO:0000313" key="9">
    <source>
        <dbReference type="EMBL" id="KAF8407423.1"/>
    </source>
</evidence>
<keyword evidence="2" id="KW-0805">Transcription regulation</keyword>
<dbReference type="EMBL" id="JABCRI010000004">
    <property type="protein sequence ID" value="KAF8407423.1"/>
    <property type="molecule type" value="Genomic_DNA"/>
</dbReference>
<comment type="caution">
    <text evidence="9">The sequence shown here is derived from an EMBL/GenBank/DDBJ whole genome shotgun (WGS) entry which is preliminary data.</text>
</comment>
<feature type="compositionally biased region" description="Basic and acidic residues" evidence="6">
    <location>
        <begin position="32"/>
        <end position="41"/>
    </location>
</feature>
<dbReference type="InterPro" id="IPR017887">
    <property type="entry name" value="TF_TCP_subgr"/>
</dbReference>
<evidence type="ECO:0000259" key="8">
    <source>
        <dbReference type="PROSITE" id="PS51369"/>
    </source>
</evidence>
<evidence type="ECO:0000256" key="4">
    <source>
        <dbReference type="ARBA" id="ARBA00023163"/>
    </source>
</evidence>
<evidence type="ECO:0000256" key="6">
    <source>
        <dbReference type="SAM" id="MobiDB-lite"/>
    </source>
</evidence>
<dbReference type="InterPro" id="IPR005333">
    <property type="entry name" value="Transcription_factor_TCP"/>
</dbReference>
<keyword evidence="7" id="KW-0812">Transmembrane</keyword>
<feature type="transmembrane region" description="Helical" evidence="7">
    <location>
        <begin position="278"/>
        <end position="305"/>
    </location>
</feature>
<keyword evidence="10" id="KW-1185">Reference proteome</keyword>
<sequence length="379" mass="41313">MSTTDDVTNGALFDPQQPQPPGNGALTVKKPPVKDRHSKVDGRGRRIRMPIICAARVFQLTRELGHKSDGQTIEWLLRQAEPSIIAATGTGTTPASFSAVAVSVRDSSATSISASLDQKPTAPTPFILGKRLWTDDDADGGAKDVDAVVGPSSGGFWAVPARPDFGQVWSFAASPEMVVQAPAMASQGSMSGRFLQQSIGEASAARIGNYFPIAQGHLNLLASLSGRRDDEPRSVICLNAFLGKFGFEEAAPAVKELFFWAILDKFGFEEMAPAAKELFFWMLGLGLVFEAWLSLVLSLALYVGVKNSKENVAVKLLVLRLLDHYDWTVYSTLNGLFTTYVSDMRMGLLLFGLNLNLIEDPKINLDYRRFKPSEKPKNQ</sequence>
<feature type="region of interest" description="Disordered" evidence="6">
    <location>
        <begin position="1"/>
        <end position="41"/>
    </location>
</feature>
<keyword evidence="7" id="KW-1133">Transmembrane helix</keyword>
<dbReference type="PANTHER" id="PTHR31072:SF239">
    <property type="entry name" value="TRANSCRIPTION FACTOR TCP21-RELATED"/>
    <property type="match status" value="1"/>
</dbReference>
<feature type="domain" description="TCP" evidence="8">
    <location>
        <begin position="33"/>
        <end position="87"/>
    </location>
</feature>
<evidence type="ECO:0000256" key="5">
    <source>
        <dbReference type="ARBA" id="ARBA00023242"/>
    </source>
</evidence>
<organism evidence="9 10">
    <name type="scientific">Tetracentron sinense</name>
    <name type="common">Spur-leaf</name>
    <dbReference type="NCBI Taxonomy" id="13715"/>
    <lineage>
        <taxon>Eukaryota</taxon>
        <taxon>Viridiplantae</taxon>
        <taxon>Streptophyta</taxon>
        <taxon>Embryophyta</taxon>
        <taxon>Tracheophyta</taxon>
        <taxon>Spermatophyta</taxon>
        <taxon>Magnoliopsida</taxon>
        <taxon>Trochodendrales</taxon>
        <taxon>Trochodendraceae</taxon>
        <taxon>Tetracentron</taxon>
    </lineage>
</organism>
<keyword evidence="5" id="KW-0539">Nucleus</keyword>
<dbReference type="GO" id="GO:0005634">
    <property type="term" value="C:nucleus"/>
    <property type="evidence" value="ECO:0007669"/>
    <property type="project" value="UniProtKB-SubCell"/>
</dbReference>
<evidence type="ECO:0000256" key="1">
    <source>
        <dbReference type="ARBA" id="ARBA00004123"/>
    </source>
</evidence>